<proteinExistence type="predicted"/>
<dbReference type="InterPro" id="IPR050482">
    <property type="entry name" value="Sensor_HK_TwoCompSys"/>
</dbReference>
<feature type="domain" description="Histidine kinase" evidence="10">
    <location>
        <begin position="297"/>
        <end position="383"/>
    </location>
</feature>
<reference evidence="11" key="1">
    <citation type="submission" date="2021-02" db="EMBL/GenBank/DDBJ databases">
        <title>Natrosporangium hydrolyticum gen. nov., sp. nov, a haloalkaliphilic actinobacterium from a soda solonchak soil.</title>
        <authorList>
            <person name="Sorokin D.Y."/>
            <person name="Khijniak T.V."/>
            <person name="Zakharycheva A.P."/>
            <person name="Boueva O.V."/>
            <person name="Ariskina E.V."/>
            <person name="Hahnke R.L."/>
            <person name="Bunk B."/>
            <person name="Sproer C."/>
            <person name="Schumann P."/>
            <person name="Evtushenko L.I."/>
            <person name="Kublanov I.V."/>
        </authorList>
    </citation>
    <scope>NUCLEOTIDE SEQUENCE</scope>
    <source>
        <strain evidence="11">DSM 106523</strain>
    </source>
</reference>
<dbReference type="Gene3D" id="3.30.565.10">
    <property type="entry name" value="Histidine kinase-like ATPase, C-terminal domain"/>
    <property type="match status" value="1"/>
</dbReference>
<dbReference type="InterPro" id="IPR005467">
    <property type="entry name" value="His_kinase_dom"/>
</dbReference>
<dbReference type="InterPro" id="IPR036890">
    <property type="entry name" value="HATPase_C_sf"/>
</dbReference>
<dbReference type="InterPro" id="IPR011712">
    <property type="entry name" value="Sig_transdc_His_kin_sub3_dim/P"/>
</dbReference>
<dbReference type="CDD" id="cd16917">
    <property type="entry name" value="HATPase_UhpB-NarQ-NarX-like"/>
    <property type="match status" value="1"/>
</dbReference>
<dbReference type="RefSeq" id="WP_239677646.1">
    <property type="nucleotide sequence ID" value="NZ_CP070499.1"/>
</dbReference>
<keyword evidence="6 11" id="KW-0418">Kinase</keyword>
<dbReference type="PROSITE" id="PS50109">
    <property type="entry name" value="HIS_KIN"/>
    <property type="match status" value="1"/>
</dbReference>
<dbReference type="PANTHER" id="PTHR24421">
    <property type="entry name" value="NITRATE/NITRITE SENSOR PROTEIN NARX-RELATED"/>
    <property type="match status" value="1"/>
</dbReference>
<dbReference type="SMART" id="SM00387">
    <property type="entry name" value="HATPase_c"/>
    <property type="match status" value="1"/>
</dbReference>
<feature type="transmembrane region" description="Helical" evidence="9">
    <location>
        <begin position="139"/>
        <end position="164"/>
    </location>
</feature>
<evidence type="ECO:0000256" key="4">
    <source>
        <dbReference type="ARBA" id="ARBA00022679"/>
    </source>
</evidence>
<dbReference type="EMBL" id="CP070499">
    <property type="protein sequence ID" value="QSB15465.1"/>
    <property type="molecule type" value="Genomic_DNA"/>
</dbReference>
<dbReference type="GO" id="GO:0046983">
    <property type="term" value="F:protein dimerization activity"/>
    <property type="evidence" value="ECO:0007669"/>
    <property type="project" value="InterPro"/>
</dbReference>
<evidence type="ECO:0000256" key="9">
    <source>
        <dbReference type="SAM" id="Phobius"/>
    </source>
</evidence>
<evidence type="ECO:0000256" key="3">
    <source>
        <dbReference type="ARBA" id="ARBA00022553"/>
    </source>
</evidence>
<evidence type="ECO:0000256" key="5">
    <source>
        <dbReference type="ARBA" id="ARBA00022741"/>
    </source>
</evidence>
<dbReference type="KEGG" id="nhy:JQS43_03675"/>
<dbReference type="Gene3D" id="1.20.5.1930">
    <property type="match status" value="1"/>
</dbReference>
<keyword evidence="7" id="KW-0067">ATP-binding</keyword>
<feature type="transmembrane region" description="Helical" evidence="9">
    <location>
        <begin position="16"/>
        <end position="34"/>
    </location>
</feature>
<keyword evidence="3" id="KW-0597">Phosphoprotein</keyword>
<keyword evidence="4" id="KW-0808">Transferase</keyword>
<evidence type="ECO:0000313" key="11">
    <source>
        <dbReference type="EMBL" id="QSB15465.1"/>
    </source>
</evidence>
<evidence type="ECO:0000256" key="1">
    <source>
        <dbReference type="ARBA" id="ARBA00000085"/>
    </source>
</evidence>
<dbReference type="EC" id="2.7.13.3" evidence="2"/>
<dbReference type="GO" id="GO:0016020">
    <property type="term" value="C:membrane"/>
    <property type="evidence" value="ECO:0007669"/>
    <property type="project" value="InterPro"/>
</dbReference>
<evidence type="ECO:0000256" key="8">
    <source>
        <dbReference type="ARBA" id="ARBA00023012"/>
    </source>
</evidence>
<name>A0A895YHD6_9ACTN</name>
<dbReference type="InterPro" id="IPR003594">
    <property type="entry name" value="HATPase_dom"/>
</dbReference>
<feature type="transmembrane region" description="Helical" evidence="9">
    <location>
        <begin position="46"/>
        <end position="65"/>
    </location>
</feature>
<accession>A0A895YHD6</accession>
<organism evidence="11 12">
    <name type="scientific">Natronosporangium hydrolyticum</name>
    <dbReference type="NCBI Taxonomy" id="2811111"/>
    <lineage>
        <taxon>Bacteria</taxon>
        <taxon>Bacillati</taxon>
        <taxon>Actinomycetota</taxon>
        <taxon>Actinomycetes</taxon>
        <taxon>Micromonosporales</taxon>
        <taxon>Micromonosporaceae</taxon>
        <taxon>Natronosporangium</taxon>
    </lineage>
</organism>
<keyword evidence="9" id="KW-0812">Transmembrane</keyword>
<comment type="catalytic activity">
    <reaction evidence="1">
        <text>ATP + protein L-histidine = ADP + protein N-phospho-L-histidine.</text>
        <dbReference type="EC" id="2.7.13.3"/>
    </reaction>
</comment>
<evidence type="ECO:0000256" key="7">
    <source>
        <dbReference type="ARBA" id="ARBA00022840"/>
    </source>
</evidence>
<dbReference type="Proteomes" id="UP000662857">
    <property type="component" value="Chromosome"/>
</dbReference>
<evidence type="ECO:0000256" key="2">
    <source>
        <dbReference type="ARBA" id="ARBA00012438"/>
    </source>
</evidence>
<gene>
    <name evidence="11" type="ORF">JQS43_03675</name>
</gene>
<feature type="transmembrane region" description="Helical" evidence="9">
    <location>
        <begin position="77"/>
        <end position="97"/>
    </location>
</feature>
<dbReference type="GO" id="GO:0005524">
    <property type="term" value="F:ATP binding"/>
    <property type="evidence" value="ECO:0007669"/>
    <property type="project" value="UniProtKB-KW"/>
</dbReference>
<dbReference type="GO" id="GO:0000155">
    <property type="term" value="F:phosphorelay sensor kinase activity"/>
    <property type="evidence" value="ECO:0007669"/>
    <property type="project" value="InterPro"/>
</dbReference>
<keyword evidence="8" id="KW-0902">Two-component regulatory system</keyword>
<dbReference type="Pfam" id="PF07730">
    <property type="entry name" value="HisKA_3"/>
    <property type="match status" value="1"/>
</dbReference>
<keyword evidence="5" id="KW-0547">Nucleotide-binding</keyword>
<keyword evidence="9" id="KW-0472">Membrane</keyword>
<dbReference type="Pfam" id="PF02518">
    <property type="entry name" value="HATPase_c"/>
    <property type="match status" value="1"/>
</dbReference>
<evidence type="ECO:0000259" key="10">
    <source>
        <dbReference type="PROSITE" id="PS50109"/>
    </source>
</evidence>
<dbReference type="AlphaFoldDB" id="A0A895YHD6"/>
<keyword evidence="9" id="KW-1133">Transmembrane helix</keyword>
<dbReference type="PANTHER" id="PTHR24421:SF10">
    <property type="entry name" value="NITRATE_NITRITE SENSOR PROTEIN NARQ"/>
    <property type="match status" value="1"/>
</dbReference>
<protein>
    <recommendedName>
        <fullName evidence="2">histidine kinase</fullName>
        <ecNumber evidence="2">2.7.13.3</ecNumber>
    </recommendedName>
</protein>
<sequence>MVSRVVTQLRDPDRPAALSITFWLVLGLVVIRYITAPQPPLPPWSAALFAGNVALLALLWFMMPWRPVASRWRQPAVLGFLLATFALGLTGSAGVHFPLTLIGFAAVSLVYGIGIGATVAATAGVVVVVSGIWLSPQELIWVLSEVSIVVFGAVFVFGMVAATLEARRRREESERLLARVRELTISQERARMARDMHDSVGHYLTVIKMGLENAERFRTRRPDAAWTEVSQSKRLTTQALAETRRWVRALRPLDLEGRIGSAALAALARSFDGSEVTVDFELVGPEQELDADTELVLYRVLQEGLTNVVRHADAGRVVVRLEHRPDTVALEIRDDGQGGSDDHTPGFGLTSLAERVRHLGGQLTTQPDSGQGFYLGATLPAVTG</sequence>
<evidence type="ECO:0000313" key="12">
    <source>
        <dbReference type="Proteomes" id="UP000662857"/>
    </source>
</evidence>
<evidence type="ECO:0000256" key="6">
    <source>
        <dbReference type="ARBA" id="ARBA00022777"/>
    </source>
</evidence>
<feature type="transmembrane region" description="Helical" evidence="9">
    <location>
        <begin position="109"/>
        <end position="133"/>
    </location>
</feature>
<keyword evidence="12" id="KW-1185">Reference proteome</keyword>
<dbReference type="SUPFAM" id="SSF55874">
    <property type="entry name" value="ATPase domain of HSP90 chaperone/DNA topoisomerase II/histidine kinase"/>
    <property type="match status" value="1"/>
</dbReference>